<dbReference type="InterPro" id="IPR036782">
    <property type="entry name" value="NE0471-like_N"/>
</dbReference>
<protein>
    <submittedName>
        <fullName evidence="1">DUF2442 domain-containing protein</fullName>
    </submittedName>
</protein>
<dbReference type="SUPFAM" id="SSF47413">
    <property type="entry name" value="lambda repressor-like DNA-binding domains"/>
    <property type="match status" value="1"/>
</dbReference>
<evidence type="ECO:0000313" key="1">
    <source>
        <dbReference type="EMBL" id="MBK7422328.1"/>
    </source>
</evidence>
<dbReference type="Pfam" id="PF10387">
    <property type="entry name" value="DUF2442"/>
    <property type="match status" value="1"/>
</dbReference>
<dbReference type="Proteomes" id="UP000886602">
    <property type="component" value="Unassembled WGS sequence"/>
</dbReference>
<dbReference type="SUPFAM" id="SSF143880">
    <property type="entry name" value="NE0471 N-terminal domain-like"/>
    <property type="match status" value="1"/>
</dbReference>
<accession>A0A9D7I7Q0</accession>
<dbReference type="AlphaFoldDB" id="A0A9D7I7Q0"/>
<proteinExistence type="predicted"/>
<reference evidence="1" key="1">
    <citation type="submission" date="2020-10" db="EMBL/GenBank/DDBJ databases">
        <title>Connecting structure to function with the recovery of over 1000 high-quality activated sludge metagenome-assembled genomes encoding full-length rRNA genes using long-read sequencing.</title>
        <authorList>
            <person name="Singleton C.M."/>
            <person name="Petriglieri F."/>
            <person name="Kristensen J.M."/>
            <person name="Kirkegaard R.H."/>
            <person name="Michaelsen T.Y."/>
            <person name="Andersen M.H."/>
            <person name="Karst S.M."/>
            <person name="Dueholm M.S."/>
            <person name="Nielsen P.H."/>
            <person name="Albertsen M."/>
        </authorList>
    </citation>
    <scope>NUCLEOTIDE SEQUENCE</scope>
    <source>
        <strain evidence="1">EsbW_18-Q3-R4-48_MAXAC.044</strain>
    </source>
</reference>
<dbReference type="InterPro" id="IPR010982">
    <property type="entry name" value="Lambda_DNA-bd_dom_sf"/>
</dbReference>
<dbReference type="InterPro" id="IPR018841">
    <property type="entry name" value="DUF2442"/>
</dbReference>
<evidence type="ECO:0000313" key="2">
    <source>
        <dbReference type="Proteomes" id="UP000886602"/>
    </source>
</evidence>
<dbReference type="GO" id="GO:0003677">
    <property type="term" value="F:DNA binding"/>
    <property type="evidence" value="ECO:0007669"/>
    <property type="project" value="InterPro"/>
</dbReference>
<comment type="caution">
    <text evidence="1">The sequence shown here is derived from an EMBL/GenBank/DDBJ whole genome shotgun (WGS) entry which is preliminary data.</text>
</comment>
<sequence>MREKLPRITAVKALPEQRLSISFEDGWTATVSLGEFIEAFPVLAPLADSTLFHKTKVEEWGSGVTWDDEGPLSIAATTLYRLAAEQAELPARRFDAWMITNGLSATRAAEALGMTRRSIISYRTGARPVPTYINLACIGWEAVRGKRQTHAH</sequence>
<organism evidence="1 2">
    <name type="scientific">Candidatus Propionivibrio dominans</name>
    <dbReference type="NCBI Taxonomy" id="2954373"/>
    <lineage>
        <taxon>Bacteria</taxon>
        <taxon>Pseudomonadati</taxon>
        <taxon>Pseudomonadota</taxon>
        <taxon>Betaproteobacteria</taxon>
        <taxon>Rhodocyclales</taxon>
        <taxon>Rhodocyclaceae</taxon>
        <taxon>Propionivibrio</taxon>
    </lineage>
</organism>
<dbReference type="Gene3D" id="1.10.260.40">
    <property type="entry name" value="lambda repressor-like DNA-binding domains"/>
    <property type="match status" value="1"/>
</dbReference>
<name>A0A9D7I7Q0_9RHOO</name>
<dbReference type="EMBL" id="JADJNC010000006">
    <property type="protein sequence ID" value="MBK7422328.1"/>
    <property type="molecule type" value="Genomic_DNA"/>
</dbReference>
<gene>
    <name evidence="1" type="ORF">IPJ48_04100</name>
</gene>
<dbReference type="Gene3D" id="3.30.2020.10">
    <property type="entry name" value="NE0471-like N-terminal domain"/>
    <property type="match status" value="1"/>
</dbReference>